<accession>A0A9Q3L3S5</accession>
<protein>
    <recommendedName>
        <fullName evidence="1">Tc1-like transposase DDE domain-containing protein</fullName>
    </recommendedName>
</protein>
<reference evidence="2" key="1">
    <citation type="submission" date="2021-03" db="EMBL/GenBank/DDBJ databases">
        <title>Draft genome sequence of rust myrtle Austropuccinia psidii MF-1, a brazilian biotype.</title>
        <authorList>
            <person name="Quecine M.C."/>
            <person name="Pachon D.M.R."/>
            <person name="Bonatelli M.L."/>
            <person name="Correr F.H."/>
            <person name="Franceschini L.M."/>
            <person name="Leite T.F."/>
            <person name="Margarido G.R.A."/>
            <person name="Almeida C.A."/>
            <person name="Ferrarezi J.A."/>
            <person name="Labate C.A."/>
        </authorList>
    </citation>
    <scope>NUCLEOTIDE SEQUENCE</scope>
    <source>
        <strain evidence="2">MF-1</strain>
    </source>
</reference>
<evidence type="ECO:0000259" key="1">
    <source>
        <dbReference type="Pfam" id="PF13358"/>
    </source>
</evidence>
<comment type="caution">
    <text evidence="2">The sequence shown here is derived from an EMBL/GenBank/DDBJ whole genome shotgun (WGS) entry which is preliminary data.</text>
</comment>
<dbReference type="Pfam" id="PF13358">
    <property type="entry name" value="DDE_3"/>
    <property type="match status" value="1"/>
</dbReference>
<evidence type="ECO:0000313" key="2">
    <source>
        <dbReference type="EMBL" id="MBW0593235.1"/>
    </source>
</evidence>
<dbReference type="Gene3D" id="3.30.420.10">
    <property type="entry name" value="Ribonuclease H-like superfamily/Ribonuclease H"/>
    <property type="match status" value="1"/>
</dbReference>
<dbReference type="Proteomes" id="UP000765509">
    <property type="component" value="Unassembled WGS sequence"/>
</dbReference>
<proteinExistence type="predicted"/>
<name>A0A9Q3L3S5_9BASI</name>
<sequence>MMVWAGFCDTKQSAIVIMGPNARQSQGFINNVYSIGLLPFYNHLQQQQQAPQHQAFTLCEDNALVHTSLLSCQWKESQGIVKFQLPSNSPDLNPIKNAWKKMKVMVHKRFHPKTLPKL</sequence>
<dbReference type="AlphaFoldDB" id="A0A9Q3L3S5"/>
<dbReference type="GO" id="GO:0003676">
    <property type="term" value="F:nucleic acid binding"/>
    <property type="evidence" value="ECO:0007669"/>
    <property type="project" value="InterPro"/>
</dbReference>
<gene>
    <name evidence="2" type="ORF">O181_132950</name>
</gene>
<evidence type="ECO:0000313" key="3">
    <source>
        <dbReference type="Proteomes" id="UP000765509"/>
    </source>
</evidence>
<dbReference type="EMBL" id="AVOT02153145">
    <property type="protein sequence ID" value="MBW0593235.1"/>
    <property type="molecule type" value="Genomic_DNA"/>
</dbReference>
<dbReference type="OrthoDB" id="25402at2759"/>
<organism evidence="2 3">
    <name type="scientific">Austropuccinia psidii MF-1</name>
    <dbReference type="NCBI Taxonomy" id="1389203"/>
    <lineage>
        <taxon>Eukaryota</taxon>
        <taxon>Fungi</taxon>
        <taxon>Dikarya</taxon>
        <taxon>Basidiomycota</taxon>
        <taxon>Pucciniomycotina</taxon>
        <taxon>Pucciniomycetes</taxon>
        <taxon>Pucciniales</taxon>
        <taxon>Sphaerophragmiaceae</taxon>
        <taxon>Austropuccinia</taxon>
    </lineage>
</organism>
<dbReference type="InterPro" id="IPR036397">
    <property type="entry name" value="RNaseH_sf"/>
</dbReference>
<dbReference type="InterPro" id="IPR038717">
    <property type="entry name" value="Tc1-like_DDE_dom"/>
</dbReference>
<keyword evidence="3" id="KW-1185">Reference proteome</keyword>
<feature type="domain" description="Tc1-like transposase DDE" evidence="1">
    <location>
        <begin position="40"/>
        <end position="112"/>
    </location>
</feature>